<proteinExistence type="predicted"/>
<gene>
    <name evidence="2" type="ORF">ACFP1B_10980</name>
</gene>
<evidence type="ECO:0000256" key="1">
    <source>
        <dbReference type="SAM" id="MobiDB-lite"/>
    </source>
</evidence>
<accession>A0ABW1GIH7</accession>
<feature type="region of interest" description="Disordered" evidence="1">
    <location>
        <begin position="58"/>
        <end position="96"/>
    </location>
</feature>
<organism evidence="2 3">
    <name type="scientific">Streptomyces pulveraceus</name>
    <dbReference type="NCBI Taxonomy" id="68258"/>
    <lineage>
        <taxon>Bacteria</taxon>
        <taxon>Bacillati</taxon>
        <taxon>Actinomycetota</taxon>
        <taxon>Actinomycetes</taxon>
        <taxon>Kitasatosporales</taxon>
        <taxon>Streptomycetaceae</taxon>
        <taxon>Streptomyces</taxon>
    </lineage>
</organism>
<sequence>MPEEDAAHALQYRVAAERLLKNFDEALGLIKAALGGYTSKAAYICTVRSVQVALHRHTARAPARERGGTGSRADFGDGPVGAAPERDGDGWGDEFA</sequence>
<dbReference type="EMBL" id="JBHSPU010000011">
    <property type="protein sequence ID" value="MFC5913948.1"/>
    <property type="molecule type" value="Genomic_DNA"/>
</dbReference>
<evidence type="ECO:0000313" key="2">
    <source>
        <dbReference type="EMBL" id="MFC5913948.1"/>
    </source>
</evidence>
<protein>
    <submittedName>
        <fullName evidence="2">Uncharacterized protein</fullName>
    </submittedName>
</protein>
<keyword evidence="3" id="KW-1185">Reference proteome</keyword>
<name>A0ABW1GIH7_9ACTN</name>
<comment type="caution">
    <text evidence="2">The sequence shown here is derived from an EMBL/GenBank/DDBJ whole genome shotgun (WGS) entry which is preliminary data.</text>
</comment>
<evidence type="ECO:0000313" key="3">
    <source>
        <dbReference type="Proteomes" id="UP001596200"/>
    </source>
</evidence>
<reference evidence="3" key="1">
    <citation type="journal article" date="2019" name="Int. J. Syst. Evol. Microbiol.">
        <title>The Global Catalogue of Microorganisms (GCM) 10K type strain sequencing project: providing services to taxonomists for standard genome sequencing and annotation.</title>
        <authorList>
            <consortium name="The Broad Institute Genomics Platform"/>
            <consortium name="The Broad Institute Genome Sequencing Center for Infectious Disease"/>
            <person name="Wu L."/>
            <person name="Ma J."/>
        </authorList>
    </citation>
    <scope>NUCLEOTIDE SEQUENCE [LARGE SCALE GENOMIC DNA]</scope>
    <source>
        <strain evidence="3">JCM 4147</strain>
    </source>
</reference>
<dbReference type="Proteomes" id="UP001596200">
    <property type="component" value="Unassembled WGS sequence"/>
</dbReference>
<dbReference type="RefSeq" id="WP_344507716.1">
    <property type="nucleotide sequence ID" value="NZ_BAAATU010000003.1"/>
</dbReference>